<keyword evidence="2" id="KW-0378">Hydrolase</keyword>
<dbReference type="RefSeq" id="WP_307259268.1">
    <property type="nucleotide sequence ID" value="NZ_JAUSVL010000001.1"/>
</dbReference>
<dbReference type="GO" id="GO:0006508">
    <property type="term" value="P:proteolysis"/>
    <property type="evidence" value="ECO:0007669"/>
    <property type="project" value="UniProtKB-KW"/>
</dbReference>
<feature type="domain" description="Peptidase U32 collagenase" evidence="1">
    <location>
        <begin position="447"/>
        <end position="522"/>
    </location>
</feature>
<evidence type="ECO:0000259" key="1">
    <source>
        <dbReference type="Pfam" id="PF12392"/>
    </source>
</evidence>
<evidence type="ECO:0000313" key="3">
    <source>
        <dbReference type="Proteomes" id="UP001238163"/>
    </source>
</evidence>
<keyword evidence="2" id="KW-0645">Protease</keyword>
<keyword evidence="3" id="KW-1185">Reference proteome</keyword>
<dbReference type="InterPro" id="IPR020988">
    <property type="entry name" value="Pept_U32_collagenase"/>
</dbReference>
<dbReference type="GO" id="GO:0008233">
    <property type="term" value="F:peptidase activity"/>
    <property type="evidence" value="ECO:0007669"/>
    <property type="project" value="UniProtKB-KW"/>
</dbReference>
<dbReference type="EMBL" id="JAUSVL010000001">
    <property type="protein sequence ID" value="MDQ0288091.1"/>
    <property type="molecule type" value="Genomic_DNA"/>
</dbReference>
<name>A0AAE3VCY4_9BACT</name>
<organism evidence="2 3">
    <name type="scientific">Oligosphaera ethanolica</name>
    <dbReference type="NCBI Taxonomy" id="760260"/>
    <lineage>
        <taxon>Bacteria</taxon>
        <taxon>Pseudomonadati</taxon>
        <taxon>Lentisphaerota</taxon>
        <taxon>Oligosphaeria</taxon>
        <taxon>Oligosphaerales</taxon>
        <taxon>Oligosphaeraceae</taxon>
        <taxon>Oligosphaera</taxon>
    </lineage>
</organism>
<protein>
    <submittedName>
        <fullName evidence="2">Protease</fullName>
        <ecNumber evidence="2">3.4.-.-</ecNumber>
    </submittedName>
</protein>
<dbReference type="PANTHER" id="PTHR30217">
    <property type="entry name" value="PEPTIDASE U32 FAMILY"/>
    <property type="match status" value="1"/>
</dbReference>
<dbReference type="PANTHER" id="PTHR30217:SF10">
    <property type="entry name" value="23S RRNA 5-HYDROXYCYTIDINE C2501 SYNTHASE"/>
    <property type="match status" value="1"/>
</dbReference>
<reference evidence="2" key="1">
    <citation type="submission" date="2023-07" db="EMBL/GenBank/DDBJ databases">
        <title>Genomic Encyclopedia of Type Strains, Phase IV (KMG-IV): sequencing the most valuable type-strain genomes for metagenomic binning, comparative biology and taxonomic classification.</title>
        <authorList>
            <person name="Goeker M."/>
        </authorList>
    </citation>
    <scope>NUCLEOTIDE SEQUENCE</scope>
    <source>
        <strain evidence="2">DSM 24202</strain>
    </source>
</reference>
<evidence type="ECO:0000313" key="2">
    <source>
        <dbReference type="EMBL" id="MDQ0288091.1"/>
    </source>
</evidence>
<dbReference type="Pfam" id="PF01136">
    <property type="entry name" value="Peptidase_U32"/>
    <property type="match status" value="1"/>
</dbReference>
<comment type="caution">
    <text evidence="2">The sequence shown here is derived from an EMBL/GenBank/DDBJ whole genome shotgun (WGS) entry which is preliminary data.</text>
</comment>
<dbReference type="Proteomes" id="UP001238163">
    <property type="component" value="Unassembled WGS sequence"/>
</dbReference>
<gene>
    <name evidence="2" type="ORF">J3R75_000198</name>
</gene>
<accession>A0AAE3VCY4</accession>
<proteinExistence type="predicted"/>
<dbReference type="AlphaFoldDB" id="A0AAE3VCY4"/>
<sequence length="829" mass="91611">MELLAPAGNLEAGVAAFHYGADAVYLGMRDFSARADADNFTLDDLGVLLGIAHQDSERPRKVYVAVNTLVEEAELPGLIALLAQLRDLEVDALIIQDLAVYDIVQEHFPEFELHASTQMAIHNLAGAKQAHEMGFKRVIAARELTLAELGEMTDIPNLELEVFVHGALCYAYSGLCLLSACLRGGSGNRGDCAYVCRNSFKIHDATGALIDQSAPMSMKDLALPELITALRQSGVASLKIEGRKKTPLYVAAVTNYYRKLIDGSFAPGEQACCERDIKTIFSRPWTTLYARNAHMAAVTDPHTVGPRGAEVGTVAAFCPGEPDRIRFVVKNQGIERHDGLQIEVPEREKPFGFGIDDLRIFSQRSNESGVAAFSAEPESTVEVALPPEHPPIPVGARISCSSSQAVKRSYDWPTPRPSLCRSRYPVYFELQISPRELVVISQPCAGPRELTDIRTNMILDEPLAPARQPEKIADTAQSCFAKLGDTTFTLADLRVSNPDGLFVPTSLLNEIRRRAAQDVQDALDKDLRELTDTVTEAVDSWQPPETTTGAAPAWAIKIDRVFFLNLFSDKDLARLDEVIFAIGRTPANDVPDALAELERQLGGRNRIRLALPAISRDNGSTNWVALIANLFRSGWRRWELSNIGAWQLFSEAGASPRNLNLSADWPMHVCNHLAAKTLLDLNLRRVTLSPEDRWDNWLALVKKLGPCVDVPVYQDTPLALSATCVMNSLKGFCPGKKNCDFTTLSLTSRRDEKLVAINDHCQSVIISERPLDLSGHLHELRRQGAGRFRADFLWRDYAPTAVLDIWRKLQLDEADSNAWTANLFRDTNA</sequence>
<dbReference type="EC" id="3.4.-.-" evidence="2"/>
<dbReference type="PROSITE" id="PS01276">
    <property type="entry name" value="PEPTIDASE_U32"/>
    <property type="match status" value="1"/>
</dbReference>
<dbReference type="InterPro" id="IPR051454">
    <property type="entry name" value="RNA/ubiquinone_mod_enzymes"/>
</dbReference>
<dbReference type="Pfam" id="PF12392">
    <property type="entry name" value="DUF3656"/>
    <property type="match status" value="1"/>
</dbReference>
<dbReference type="InterPro" id="IPR001539">
    <property type="entry name" value="Peptidase_U32"/>
</dbReference>